<accession>A0A4Z2F7J7</accession>
<gene>
    <name evidence="2" type="ORF">EYF80_052664</name>
</gene>
<dbReference type="AlphaFoldDB" id="A0A4Z2F7J7"/>
<evidence type="ECO:0000313" key="3">
    <source>
        <dbReference type="Proteomes" id="UP000314294"/>
    </source>
</evidence>
<evidence type="ECO:0000256" key="1">
    <source>
        <dbReference type="SAM" id="MobiDB-lite"/>
    </source>
</evidence>
<reference evidence="2 3" key="1">
    <citation type="submission" date="2019-03" db="EMBL/GenBank/DDBJ databases">
        <title>First draft genome of Liparis tanakae, snailfish: a comprehensive survey of snailfish specific genes.</title>
        <authorList>
            <person name="Kim W."/>
            <person name="Song I."/>
            <person name="Jeong J.-H."/>
            <person name="Kim D."/>
            <person name="Kim S."/>
            <person name="Ryu S."/>
            <person name="Song J.Y."/>
            <person name="Lee S.K."/>
        </authorList>
    </citation>
    <scope>NUCLEOTIDE SEQUENCE [LARGE SCALE GENOMIC DNA]</scope>
    <source>
        <tissue evidence="2">Muscle</tissue>
    </source>
</reference>
<dbReference type="Proteomes" id="UP000314294">
    <property type="component" value="Unassembled WGS sequence"/>
</dbReference>
<evidence type="ECO:0000313" key="2">
    <source>
        <dbReference type="EMBL" id="TNN37179.1"/>
    </source>
</evidence>
<sequence length="87" mass="9440">MEERDMLAEDGMLYDDVCLGTRATTQRRLMPQPRETFASCGRGITAHRQQEKVCVSQDDGDGGGGETEGGGGQVLQEPFKAEPQDPP</sequence>
<proteinExistence type="predicted"/>
<feature type="compositionally biased region" description="Gly residues" evidence="1">
    <location>
        <begin position="62"/>
        <end position="73"/>
    </location>
</feature>
<comment type="caution">
    <text evidence="2">The sequence shown here is derived from an EMBL/GenBank/DDBJ whole genome shotgun (WGS) entry which is preliminary data.</text>
</comment>
<organism evidence="2 3">
    <name type="scientific">Liparis tanakae</name>
    <name type="common">Tanaka's snailfish</name>
    <dbReference type="NCBI Taxonomy" id="230148"/>
    <lineage>
        <taxon>Eukaryota</taxon>
        <taxon>Metazoa</taxon>
        <taxon>Chordata</taxon>
        <taxon>Craniata</taxon>
        <taxon>Vertebrata</taxon>
        <taxon>Euteleostomi</taxon>
        <taxon>Actinopterygii</taxon>
        <taxon>Neopterygii</taxon>
        <taxon>Teleostei</taxon>
        <taxon>Neoteleostei</taxon>
        <taxon>Acanthomorphata</taxon>
        <taxon>Eupercaria</taxon>
        <taxon>Perciformes</taxon>
        <taxon>Cottioidei</taxon>
        <taxon>Cottales</taxon>
        <taxon>Liparidae</taxon>
        <taxon>Liparis</taxon>
    </lineage>
</organism>
<dbReference type="EMBL" id="SRLO01001524">
    <property type="protein sequence ID" value="TNN37179.1"/>
    <property type="molecule type" value="Genomic_DNA"/>
</dbReference>
<keyword evidence="3" id="KW-1185">Reference proteome</keyword>
<name>A0A4Z2F7J7_9TELE</name>
<protein>
    <submittedName>
        <fullName evidence="2">Uncharacterized protein</fullName>
    </submittedName>
</protein>
<feature type="region of interest" description="Disordered" evidence="1">
    <location>
        <begin position="48"/>
        <end position="87"/>
    </location>
</feature>